<feature type="domain" description="Fibronectin type-III" evidence="4">
    <location>
        <begin position="114"/>
        <end position="204"/>
    </location>
</feature>
<keyword evidence="2" id="KW-0472">Membrane</keyword>
<feature type="transmembrane region" description="Helical" evidence="2">
    <location>
        <begin position="20"/>
        <end position="38"/>
    </location>
</feature>
<dbReference type="InterPro" id="IPR050122">
    <property type="entry name" value="RTK"/>
</dbReference>
<dbReference type="InterPro" id="IPR001245">
    <property type="entry name" value="Ser-Thr/Tyr_kinase_cat_dom"/>
</dbReference>
<dbReference type="InterPro" id="IPR020635">
    <property type="entry name" value="Tyr_kinase_cat_dom"/>
</dbReference>
<evidence type="ECO:0000256" key="1">
    <source>
        <dbReference type="ARBA" id="ARBA00022737"/>
    </source>
</evidence>
<evidence type="ECO:0000259" key="3">
    <source>
        <dbReference type="PROSITE" id="PS50011"/>
    </source>
</evidence>
<sequence>MEENVGKSILTTSNGAFSRFELLLLMCQLWILFLFIILRINGGDTTNSDLSQIRICQLRCVAKCVIDDKQSSKYCEEQCNKSMANDLCDDKIRDKKICWETCGGNINEGPKPEIPKHIKWIYTPSYSINITWNGNGTLYLLKIMKKVGDNEYSHQFLTTTTSQLNYTKSETNFCNPLLFQLASVTTGGISNFSNVQEIPATSPEIVENLTVKSMEYINQSFSENGYYSNGTIKLILQYATPKYDWPLGEKDIKIDLLFHMVSCNIPDLSKAVPAPEFERSEEPRTLVAEFGADLMYRKCQFLYYVSGVQSYRCGTTKTNNDFDQNSMKPLKINCDTVRNSPCDDRPLIHHPPMCGQVEGFSYHILNDHINSDDINSNITVNVTFRSTLMNKKPLYFVAFYGDAEPFDREIDVELLGVDMRHILGNATNCPKFNNNGTCAANLNLVNASIIITNLQMNKLYGVTICAVIDPHNLTYPEVSGVALGMKSKANRIFIDSAAFKKQRPGLLTGLIAGSTATLLLLLVGTFIWIQRKQNAKVKMHQLKLEQMKYNNDLRYTNLPKKQDIWELERRNLIIYDDQKLGSGAFGSVYKGRLIGIAKGNKNAQSTLGINLMRAENCDVAVKKLLEYADQLSKSEFLNEISLMKTLGYHERLVNMLACITETEPYCLIVEYCSDGDLLHFLRKRCAYMMKLTEMGIDYDEPNLNEKIDQTLVITLKQLLMFAVQISYGLEYLSQKGFVHRDVAARNILVHDKTNAKIGDFGLCRYIYRDSANYKSKGGRLPVKWMSPEAIKHYEFTMQSDVWSFGILMFEIVTLGGSPYPGIQPDDILDHLDAGGRMDQPDNCPNNYYEVMRSCWAQEPSMRPDFGTIRQKLASQLEDITDQYSYLKLDNQRDYYNVKDTKGTVENDSADEKFEVERMKRKDMLDNALSQEDHRDKTSSLSYSIGTVRDRNVISNGS</sequence>
<dbReference type="AlphaFoldDB" id="A0A1I8EE57"/>
<dbReference type="GO" id="GO:0004714">
    <property type="term" value="F:transmembrane receptor protein tyrosine kinase activity"/>
    <property type="evidence" value="ECO:0007669"/>
    <property type="project" value="TreeGrafter"/>
</dbReference>
<keyword evidence="2" id="KW-1133">Transmembrane helix</keyword>
<dbReference type="PANTHER" id="PTHR24416">
    <property type="entry name" value="TYROSINE-PROTEIN KINASE RECEPTOR"/>
    <property type="match status" value="1"/>
</dbReference>
<proteinExistence type="predicted"/>
<dbReference type="STRING" id="6293.A0A1I8EE57"/>
<dbReference type="Gene3D" id="3.30.200.20">
    <property type="entry name" value="Phosphorylase Kinase, domain 1"/>
    <property type="match status" value="1"/>
</dbReference>
<dbReference type="WBParaSite" id="maker-PairedContig_1489-snap-gene-0.22-mRNA-1">
    <property type="protein sequence ID" value="maker-PairedContig_1489-snap-gene-0.22-mRNA-1"/>
    <property type="gene ID" value="maker-PairedContig_1489-snap-gene-0.22"/>
</dbReference>
<dbReference type="GO" id="GO:0043235">
    <property type="term" value="C:receptor complex"/>
    <property type="evidence" value="ECO:0007669"/>
    <property type="project" value="TreeGrafter"/>
</dbReference>
<dbReference type="SUPFAM" id="SSF56112">
    <property type="entry name" value="Protein kinase-like (PK-like)"/>
    <property type="match status" value="1"/>
</dbReference>
<feature type="transmembrane region" description="Helical" evidence="2">
    <location>
        <begin position="506"/>
        <end position="529"/>
    </location>
</feature>
<dbReference type="PANTHER" id="PTHR24416:SF583">
    <property type="entry name" value="RECEPTOR PROTEIN-TYROSINE KINASE"/>
    <property type="match status" value="1"/>
</dbReference>
<dbReference type="PRINTS" id="PR00109">
    <property type="entry name" value="TYRKINASE"/>
</dbReference>
<dbReference type="GO" id="GO:0005886">
    <property type="term" value="C:plasma membrane"/>
    <property type="evidence" value="ECO:0007669"/>
    <property type="project" value="TreeGrafter"/>
</dbReference>
<dbReference type="GO" id="GO:0007169">
    <property type="term" value="P:cell surface receptor protein tyrosine kinase signaling pathway"/>
    <property type="evidence" value="ECO:0007669"/>
    <property type="project" value="TreeGrafter"/>
</dbReference>
<dbReference type="PROSITE" id="PS00109">
    <property type="entry name" value="PROTEIN_KINASE_TYR"/>
    <property type="match status" value="1"/>
</dbReference>
<dbReference type="PROSITE" id="PS50011">
    <property type="entry name" value="PROTEIN_KINASE_DOM"/>
    <property type="match status" value="1"/>
</dbReference>
<accession>A0A1I8EE57</accession>
<dbReference type="InterPro" id="IPR011009">
    <property type="entry name" value="Kinase-like_dom_sf"/>
</dbReference>
<dbReference type="Gene3D" id="1.10.510.10">
    <property type="entry name" value="Transferase(Phosphotransferase) domain 1"/>
    <property type="match status" value="1"/>
</dbReference>
<evidence type="ECO:0000256" key="2">
    <source>
        <dbReference type="SAM" id="Phobius"/>
    </source>
</evidence>
<keyword evidence="2" id="KW-0812">Transmembrane</keyword>
<name>A0A1I8EE57_WUCBA</name>
<dbReference type="InterPro" id="IPR008266">
    <property type="entry name" value="Tyr_kinase_AS"/>
</dbReference>
<protein>
    <recommendedName>
        <fullName evidence="6">Receptor protein-tyrosine kinase</fullName>
    </recommendedName>
</protein>
<dbReference type="InterPro" id="IPR003961">
    <property type="entry name" value="FN3_dom"/>
</dbReference>
<dbReference type="SMART" id="SM00219">
    <property type="entry name" value="TyrKc"/>
    <property type="match status" value="1"/>
</dbReference>
<evidence type="ECO:0000313" key="5">
    <source>
        <dbReference type="WBParaSite" id="maker-PairedContig_1489-snap-gene-0.22-mRNA-1"/>
    </source>
</evidence>
<feature type="domain" description="Protein kinase" evidence="3">
    <location>
        <begin position="574"/>
        <end position="886"/>
    </location>
</feature>
<dbReference type="CDD" id="cd00192">
    <property type="entry name" value="PTKc"/>
    <property type="match status" value="1"/>
</dbReference>
<dbReference type="Pfam" id="PF07714">
    <property type="entry name" value="PK_Tyr_Ser-Thr"/>
    <property type="match status" value="1"/>
</dbReference>
<evidence type="ECO:0000259" key="4">
    <source>
        <dbReference type="PROSITE" id="PS50853"/>
    </source>
</evidence>
<reference evidence="5" key="1">
    <citation type="submission" date="2016-11" db="UniProtKB">
        <authorList>
            <consortium name="WormBaseParasite"/>
        </authorList>
    </citation>
    <scope>IDENTIFICATION</scope>
    <source>
        <strain evidence="5">pt0022</strain>
    </source>
</reference>
<dbReference type="PROSITE" id="PS50853">
    <property type="entry name" value="FN3"/>
    <property type="match status" value="1"/>
</dbReference>
<dbReference type="GO" id="GO:0005524">
    <property type="term" value="F:ATP binding"/>
    <property type="evidence" value="ECO:0007669"/>
    <property type="project" value="InterPro"/>
</dbReference>
<dbReference type="InterPro" id="IPR000719">
    <property type="entry name" value="Prot_kinase_dom"/>
</dbReference>
<keyword evidence="1" id="KW-0677">Repeat</keyword>
<organism evidence="5">
    <name type="scientific">Wuchereria bancrofti</name>
    <dbReference type="NCBI Taxonomy" id="6293"/>
    <lineage>
        <taxon>Eukaryota</taxon>
        <taxon>Metazoa</taxon>
        <taxon>Ecdysozoa</taxon>
        <taxon>Nematoda</taxon>
        <taxon>Chromadorea</taxon>
        <taxon>Rhabditida</taxon>
        <taxon>Spirurina</taxon>
        <taxon>Spiruromorpha</taxon>
        <taxon>Filarioidea</taxon>
        <taxon>Onchocercidae</taxon>
        <taxon>Wuchereria</taxon>
    </lineage>
</organism>
<dbReference type="FunFam" id="1.10.510.10:FF:000994">
    <property type="entry name" value="Hypoxia Inhibited Receptor tyrosine kinase"/>
    <property type="match status" value="1"/>
</dbReference>
<evidence type="ECO:0008006" key="6">
    <source>
        <dbReference type="Google" id="ProtNLM"/>
    </source>
</evidence>